<gene>
    <name evidence="3" type="ORF">DEA37_0001033</name>
</gene>
<protein>
    <recommendedName>
        <fullName evidence="2">SUI1 domain-containing protein</fullName>
    </recommendedName>
</protein>
<dbReference type="CDD" id="cd11607">
    <property type="entry name" value="DENR_C"/>
    <property type="match status" value="1"/>
</dbReference>
<dbReference type="GO" id="GO:0001731">
    <property type="term" value="P:formation of translation preinitiation complex"/>
    <property type="evidence" value="ECO:0007669"/>
    <property type="project" value="TreeGrafter"/>
</dbReference>
<keyword evidence="4" id="KW-1185">Reference proteome</keyword>
<dbReference type="Pfam" id="PF01253">
    <property type="entry name" value="SUI1"/>
    <property type="match status" value="1"/>
</dbReference>
<evidence type="ECO:0000313" key="4">
    <source>
        <dbReference type="Proteomes" id="UP000324629"/>
    </source>
</evidence>
<dbReference type="PANTHER" id="PTHR12789:SF0">
    <property type="entry name" value="DENSITY-REGULATED PROTEIN"/>
    <property type="match status" value="1"/>
</dbReference>
<dbReference type="PANTHER" id="PTHR12789">
    <property type="entry name" value="DENSITY-REGULATED PROTEIN HOMOLOG"/>
    <property type="match status" value="1"/>
</dbReference>
<proteinExistence type="inferred from homology"/>
<dbReference type="GO" id="GO:0002188">
    <property type="term" value="P:translation reinitiation"/>
    <property type="evidence" value="ECO:0007669"/>
    <property type="project" value="TreeGrafter"/>
</dbReference>
<sequence length="179" mass="19677">MTGTYQYMPRAAPVPGVEYPLTVKYCGECTMPVEYCEFSPTPEKCLAWLEKNLPGEFDQLRTGEDAVVSGVDAPSKGRQVRGGKGTSRRTVKQKINVFKTSRGKKKFTTSVIGLSTFGIDLKAASKVFGQKFATGSSVTGNGDEIVIQGDVKDEIIDILTEKWPEIDEDLIEDLGEMKR</sequence>
<dbReference type="InterPro" id="IPR001950">
    <property type="entry name" value="SUI1"/>
</dbReference>
<dbReference type="PROSITE" id="PS50296">
    <property type="entry name" value="SUI1"/>
    <property type="match status" value="1"/>
</dbReference>
<name>A0A5J4NZH8_9TREM</name>
<dbReference type="InterPro" id="IPR046447">
    <property type="entry name" value="DENR_C"/>
</dbReference>
<dbReference type="FunFam" id="3.30.780.10:FF:000004">
    <property type="entry name" value="density-regulated protein-like"/>
    <property type="match status" value="1"/>
</dbReference>
<dbReference type="InterPro" id="IPR050318">
    <property type="entry name" value="DENR/SUI1_TIF"/>
</dbReference>
<dbReference type="InterPro" id="IPR048517">
    <property type="entry name" value="DENR_N"/>
</dbReference>
<dbReference type="GO" id="GO:0003743">
    <property type="term" value="F:translation initiation factor activity"/>
    <property type="evidence" value="ECO:0007669"/>
    <property type="project" value="InterPro"/>
</dbReference>
<feature type="domain" description="SUI1" evidence="2">
    <location>
        <begin position="95"/>
        <end position="163"/>
    </location>
</feature>
<evidence type="ECO:0000256" key="1">
    <source>
        <dbReference type="ARBA" id="ARBA00007514"/>
    </source>
</evidence>
<dbReference type="AlphaFoldDB" id="A0A5J4NZH8"/>
<dbReference type="Gene3D" id="3.30.780.10">
    <property type="entry name" value="SUI1-like domain"/>
    <property type="match status" value="1"/>
</dbReference>
<dbReference type="GO" id="GO:0003729">
    <property type="term" value="F:mRNA binding"/>
    <property type="evidence" value="ECO:0007669"/>
    <property type="project" value="TreeGrafter"/>
</dbReference>
<organism evidence="3 4">
    <name type="scientific">Paragonimus westermani</name>
    <dbReference type="NCBI Taxonomy" id="34504"/>
    <lineage>
        <taxon>Eukaryota</taxon>
        <taxon>Metazoa</taxon>
        <taxon>Spiralia</taxon>
        <taxon>Lophotrochozoa</taxon>
        <taxon>Platyhelminthes</taxon>
        <taxon>Trematoda</taxon>
        <taxon>Digenea</taxon>
        <taxon>Plagiorchiida</taxon>
        <taxon>Troglotremata</taxon>
        <taxon>Troglotrematidae</taxon>
        <taxon>Paragonimus</taxon>
    </lineage>
</organism>
<reference evidence="3 4" key="1">
    <citation type="journal article" date="2019" name="Gigascience">
        <title>Whole-genome sequence of the oriental lung fluke Paragonimus westermani.</title>
        <authorList>
            <person name="Oey H."/>
            <person name="Zakrzewski M."/>
            <person name="Narain K."/>
            <person name="Devi K.R."/>
            <person name="Agatsuma T."/>
            <person name="Nawaratna S."/>
            <person name="Gobert G.N."/>
            <person name="Jones M.K."/>
            <person name="Ragan M.A."/>
            <person name="McManus D.P."/>
            <person name="Krause L."/>
        </authorList>
    </citation>
    <scope>NUCLEOTIDE SEQUENCE [LARGE SCALE GENOMIC DNA]</scope>
    <source>
        <strain evidence="3 4">IND2009</strain>
    </source>
</reference>
<accession>A0A5J4NZH8</accession>
<dbReference type="SUPFAM" id="SSF55159">
    <property type="entry name" value="eIF1-like"/>
    <property type="match status" value="1"/>
</dbReference>
<evidence type="ECO:0000259" key="2">
    <source>
        <dbReference type="PROSITE" id="PS50296"/>
    </source>
</evidence>
<comment type="caution">
    <text evidence="3">The sequence shown here is derived from an EMBL/GenBank/DDBJ whole genome shotgun (WGS) entry which is preliminary data.</text>
</comment>
<dbReference type="EMBL" id="QNGE01000334">
    <property type="protein sequence ID" value="KAA3680871.1"/>
    <property type="molecule type" value="Genomic_DNA"/>
</dbReference>
<dbReference type="Pfam" id="PF21023">
    <property type="entry name" value="DENR_N"/>
    <property type="match status" value="1"/>
</dbReference>
<dbReference type="Proteomes" id="UP000324629">
    <property type="component" value="Unassembled WGS sequence"/>
</dbReference>
<evidence type="ECO:0000313" key="3">
    <source>
        <dbReference type="EMBL" id="KAA3680871.1"/>
    </source>
</evidence>
<dbReference type="InterPro" id="IPR036877">
    <property type="entry name" value="SUI1_dom_sf"/>
</dbReference>
<comment type="similarity">
    <text evidence="1">Belongs to the DENR family.</text>
</comment>